<keyword evidence="7" id="KW-1185">Reference proteome</keyword>
<dbReference type="PANTHER" id="PTHR43790">
    <property type="entry name" value="CARBOHYDRATE TRANSPORT ATP-BINDING PROTEIN MG119-RELATED"/>
    <property type="match status" value="1"/>
</dbReference>
<dbReference type="GO" id="GO:0005524">
    <property type="term" value="F:ATP binding"/>
    <property type="evidence" value="ECO:0007669"/>
    <property type="project" value="UniProtKB-KW"/>
</dbReference>
<dbReference type="SMART" id="SM00382">
    <property type="entry name" value="AAA"/>
    <property type="match status" value="2"/>
</dbReference>
<dbReference type="InterPro" id="IPR003593">
    <property type="entry name" value="AAA+_ATPase"/>
</dbReference>
<evidence type="ECO:0000259" key="5">
    <source>
        <dbReference type="PROSITE" id="PS50893"/>
    </source>
</evidence>
<dbReference type="EMBL" id="JARRAG010000002">
    <property type="protein sequence ID" value="MDG3006206.1"/>
    <property type="molecule type" value="Genomic_DNA"/>
</dbReference>
<dbReference type="SUPFAM" id="SSF52540">
    <property type="entry name" value="P-loop containing nucleoside triphosphate hydrolases"/>
    <property type="match status" value="2"/>
</dbReference>
<dbReference type="PROSITE" id="PS50893">
    <property type="entry name" value="ABC_TRANSPORTER_2"/>
    <property type="match status" value="2"/>
</dbReference>
<name>A0ABT6FFD4_9BACT</name>
<dbReference type="Pfam" id="PF00005">
    <property type="entry name" value="ABC_tran"/>
    <property type="match status" value="2"/>
</dbReference>
<keyword evidence="2" id="KW-0677">Repeat</keyword>
<dbReference type="Proteomes" id="UP001216907">
    <property type="component" value="Unassembled WGS sequence"/>
</dbReference>
<dbReference type="PROSITE" id="PS00211">
    <property type="entry name" value="ABC_TRANSPORTER_1"/>
    <property type="match status" value="1"/>
</dbReference>
<organism evidence="6 7">
    <name type="scientific">Paludisphaera mucosa</name>
    <dbReference type="NCBI Taxonomy" id="3030827"/>
    <lineage>
        <taxon>Bacteria</taxon>
        <taxon>Pseudomonadati</taxon>
        <taxon>Planctomycetota</taxon>
        <taxon>Planctomycetia</taxon>
        <taxon>Isosphaerales</taxon>
        <taxon>Isosphaeraceae</taxon>
        <taxon>Paludisphaera</taxon>
    </lineage>
</organism>
<dbReference type="InterPro" id="IPR050107">
    <property type="entry name" value="ABC_carbohydrate_import_ATPase"/>
</dbReference>
<feature type="domain" description="ABC transporter" evidence="5">
    <location>
        <begin position="258"/>
        <end position="498"/>
    </location>
</feature>
<sequence length="498" mass="54071">MTPESPPPRRVALNGLTRSFAGVRALKGVDLELRGGEIHALCGENGAGKSTLIQILGGVVRPDAGSIVVDGRPVRFANPAAAIDEGIAIIYQELSLVAEFTVAENLALGNEPRCGPWIDRRAMIREARRRLDELGFALDPRARVGSLTIGQRQQVEIAKALGRDVRVLVLDEPTAALSRAESERLFDVLRDLRRRGIAVLYVSHHLEEVFMIADRITVLRDGSRVGSWPASELTLDEVVAHMVGEAVDFRERPPRKALGEPRLRVTGAAGATLRGLDLAVAPGEVVGLTGLAGSGQEELAAILFGTSRPTAGEIVWNGRPFRPRHPADAARQGVAMVPSDRRGQGLIPSQGILENLTLASYHELARSGWIRRRPQRELAQAWCRKFEVASAGLTQRVLTLSGGNQQKVLLARWAARNPELFILNEPTRGIDVKTREAIHRWIDELADSGRCILLITSDAQELVRLADRCVVLRAGKVAKILEPPAISEHAVVAAVVEG</sequence>
<proteinExistence type="predicted"/>
<dbReference type="CDD" id="cd03215">
    <property type="entry name" value="ABC_Carb_Monos_II"/>
    <property type="match status" value="1"/>
</dbReference>
<dbReference type="CDD" id="cd03216">
    <property type="entry name" value="ABC_Carb_Monos_I"/>
    <property type="match status" value="1"/>
</dbReference>
<dbReference type="InterPro" id="IPR017871">
    <property type="entry name" value="ABC_transporter-like_CS"/>
</dbReference>
<evidence type="ECO:0000256" key="2">
    <source>
        <dbReference type="ARBA" id="ARBA00022737"/>
    </source>
</evidence>
<keyword evidence="3" id="KW-0547">Nucleotide-binding</keyword>
<dbReference type="Gene3D" id="3.40.50.300">
    <property type="entry name" value="P-loop containing nucleotide triphosphate hydrolases"/>
    <property type="match status" value="2"/>
</dbReference>
<feature type="domain" description="ABC transporter" evidence="5">
    <location>
        <begin position="11"/>
        <end position="246"/>
    </location>
</feature>
<accession>A0ABT6FFD4</accession>
<evidence type="ECO:0000256" key="1">
    <source>
        <dbReference type="ARBA" id="ARBA00022448"/>
    </source>
</evidence>
<protein>
    <submittedName>
        <fullName evidence="6">Sugar ABC transporter ATP-binding protein</fullName>
    </submittedName>
</protein>
<comment type="caution">
    <text evidence="6">The sequence shown here is derived from an EMBL/GenBank/DDBJ whole genome shotgun (WGS) entry which is preliminary data.</text>
</comment>
<keyword evidence="1" id="KW-0813">Transport</keyword>
<dbReference type="PANTHER" id="PTHR43790:SF9">
    <property type="entry name" value="GALACTOFURANOSE TRANSPORTER ATP-BINDING PROTEIN YTFR"/>
    <property type="match status" value="1"/>
</dbReference>
<evidence type="ECO:0000256" key="4">
    <source>
        <dbReference type="ARBA" id="ARBA00022840"/>
    </source>
</evidence>
<dbReference type="InterPro" id="IPR027417">
    <property type="entry name" value="P-loop_NTPase"/>
</dbReference>
<evidence type="ECO:0000256" key="3">
    <source>
        <dbReference type="ARBA" id="ARBA00022741"/>
    </source>
</evidence>
<dbReference type="InterPro" id="IPR003439">
    <property type="entry name" value="ABC_transporter-like_ATP-bd"/>
</dbReference>
<gene>
    <name evidence="6" type="ORF">PZE19_20740</name>
</gene>
<evidence type="ECO:0000313" key="7">
    <source>
        <dbReference type="Proteomes" id="UP001216907"/>
    </source>
</evidence>
<evidence type="ECO:0000313" key="6">
    <source>
        <dbReference type="EMBL" id="MDG3006206.1"/>
    </source>
</evidence>
<keyword evidence="4 6" id="KW-0067">ATP-binding</keyword>
<dbReference type="RefSeq" id="WP_277862506.1">
    <property type="nucleotide sequence ID" value="NZ_JARRAG010000002.1"/>
</dbReference>
<reference evidence="6 7" key="1">
    <citation type="submission" date="2023-03" db="EMBL/GenBank/DDBJ databases">
        <title>Paludisphaera mucosa sp. nov. a novel planctomycete from northern fen.</title>
        <authorList>
            <person name="Ivanova A."/>
        </authorList>
    </citation>
    <scope>NUCLEOTIDE SEQUENCE [LARGE SCALE GENOMIC DNA]</scope>
    <source>
        <strain evidence="6 7">Pla2</strain>
    </source>
</reference>